<feature type="region of interest" description="Disordered" evidence="1">
    <location>
        <begin position="70"/>
        <end position="101"/>
    </location>
</feature>
<name>A0A8J7GKP1_9ACTN</name>
<keyword evidence="2" id="KW-0812">Transmembrane</keyword>
<dbReference type="EMBL" id="JADOUF010000001">
    <property type="protein sequence ID" value="MBG6141354.1"/>
    <property type="molecule type" value="Genomic_DNA"/>
</dbReference>
<proteinExistence type="predicted"/>
<gene>
    <name evidence="3" type="ORF">IW245_007548</name>
</gene>
<keyword evidence="2" id="KW-0472">Membrane</keyword>
<protein>
    <submittedName>
        <fullName evidence="3">Uncharacterized protein</fullName>
    </submittedName>
</protein>
<dbReference type="Proteomes" id="UP000622552">
    <property type="component" value="Unassembled WGS sequence"/>
</dbReference>
<dbReference type="RefSeq" id="WP_197007786.1">
    <property type="nucleotide sequence ID" value="NZ_BONS01000013.1"/>
</dbReference>
<evidence type="ECO:0000313" key="4">
    <source>
        <dbReference type="Proteomes" id="UP000622552"/>
    </source>
</evidence>
<feature type="transmembrane region" description="Helical" evidence="2">
    <location>
        <begin position="42"/>
        <end position="61"/>
    </location>
</feature>
<evidence type="ECO:0000256" key="2">
    <source>
        <dbReference type="SAM" id="Phobius"/>
    </source>
</evidence>
<keyword evidence="4" id="KW-1185">Reference proteome</keyword>
<organism evidence="3 4">
    <name type="scientific">Longispora fulva</name>
    <dbReference type="NCBI Taxonomy" id="619741"/>
    <lineage>
        <taxon>Bacteria</taxon>
        <taxon>Bacillati</taxon>
        <taxon>Actinomycetota</taxon>
        <taxon>Actinomycetes</taxon>
        <taxon>Micromonosporales</taxon>
        <taxon>Micromonosporaceae</taxon>
        <taxon>Longispora</taxon>
    </lineage>
</organism>
<evidence type="ECO:0000313" key="3">
    <source>
        <dbReference type="EMBL" id="MBG6141354.1"/>
    </source>
</evidence>
<feature type="compositionally biased region" description="Low complexity" evidence="1">
    <location>
        <begin position="70"/>
        <end position="87"/>
    </location>
</feature>
<keyword evidence="2" id="KW-1133">Transmembrane helix</keyword>
<sequence length="236" mass="23981">MGWVALFCGIGLACLICATLNKEIQIWEIVLPSPASIPRARVLLAILGVLSLAIAGVFFVYREGGPASTAAAVPTPTGAQPTAKAGPGAPPTGPSSPGTAAGYTQTFSRTRVTVPAVNCYAEIDLDTPAVAEGLNSLPGADLRFGAGSICGPDQLQGQEAKFFGHGPAAEPTGEQCAGAAKAQASGPVLNRAMTAGETAFCVITDQENVAWVQVTEVSRETGHGLALAVTLWTPNP</sequence>
<dbReference type="AlphaFoldDB" id="A0A8J7GKP1"/>
<accession>A0A8J7GKP1</accession>
<comment type="caution">
    <text evidence="3">The sequence shown here is derived from an EMBL/GenBank/DDBJ whole genome shotgun (WGS) entry which is preliminary data.</text>
</comment>
<reference evidence="3" key="1">
    <citation type="submission" date="2020-11" db="EMBL/GenBank/DDBJ databases">
        <title>Sequencing the genomes of 1000 actinobacteria strains.</title>
        <authorList>
            <person name="Klenk H.-P."/>
        </authorList>
    </citation>
    <scope>NUCLEOTIDE SEQUENCE</scope>
    <source>
        <strain evidence="3">DSM 45356</strain>
    </source>
</reference>
<evidence type="ECO:0000256" key="1">
    <source>
        <dbReference type="SAM" id="MobiDB-lite"/>
    </source>
</evidence>